<name>A0A0A9C831_ARUDO</name>
<dbReference type="EMBL" id="GBRH01228330">
    <property type="protein sequence ID" value="JAD69565.1"/>
    <property type="molecule type" value="Transcribed_RNA"/>
</dbReference>
<reference evidence="1" key="1">
    <citation type="submission" date="2014-09" db="EMBL/GenBank/DDBJ databases">
        <authorList>
            <person name="Magalhaes I.L.F."/>
            <person name="Oliveira U."/>
            <person name="Santos F.R."/>
            <person name="Vidigal T.H.D.A."/>
            <person name="Brescovit A.D."/>
            <person name="Santos A.J."/>
        </authorList>
    </citation>
    <scope>NUCLEOTIDE SEQUENCE</scope>
    <source>
        <tissue evidence="1">Shoot tissue taken approximately 20 cm above the soil surface</tissue>
    </source>
</reference>
<evidence type="ECO:0000313" key="1">
    <source>
        <dbReference type="EMBL" id="JAD69565.1"/>
    </source>
</evidence>
<sequence length="15" mass="1741">MHTVLTPTMSYTMID</sequence>
<organism evidence="1">
    <name type="scientific">Arundo donax</name>
    <name type="common">Giant reed</name>
    <name type="synonym">Donax arundinaceus</name>
    <dbReference type="NCBI Taxonomy" id="35708"/>
    <lineage>
        <taxon>Eukaryota</taxon>
        <taxon>Viridiplantae</taxon>
        <taxon>Streptophyta</taxon>
        <taxon>Embryophyta</taxon>
        <taxon>Tracheophyta</taxon>
        <taxon>Spermatophyta</taxon>
        <taxon>Magnoliopsida</taxon>
        <taxon>Liliopsida</taxon>
        <taxon>Poales</taxon>
        <taxon>Poaceae</taxon>
        <taxon>PACMAD clade</taxon>
        <taxon>Arundinoideae</taxon>
        <taxon>Arundineae</taxon>
        <taxon>Arundo</taxon>
    </lineage>
</organism>
<protein>
    <submittedName>
        <fullName evidence="1">Uncharacterized protein</fullName>
    </submittedName>
</protein>
<reference evidence="1" key="2">
    <citation type="journal article" date="2015" name="Data Brief">
        <title>Shoot transcriptome of the giant reed, Arundo donax.</title>
        <authorList>
            <person name="Barrero R.A."/>
            <person name="Guerrero F.D."/>
            <person name="Moolhuijzen P."/>
            <person name="Goolsby J.A."/>
            <person name="Tidwell J."/>
            <person name="Bellgard S.E."/>
            <person name="Bellgard M.I."/>
        </authorList>
    </citation>
    <scope>NUCLEOTIDE SEQUENCE</scope>
    <source>
        <tissue evidence="1">Shoot tissue taken approximately 20 cm above the soil surface</tissue>
    </source>
</reference>
<accession>A0A0A9C831</accession>
<proteinExistence type="predicted"/>